<name>A0A6N6NJH5_9ACTN</name>
<dbReference type="InterPro" id="IPR054612">
    <property type="entry name" value="Phage_capsid-like_C"/>
</dbReference>
<dbReference type="EMBL" id="WAJR01000033">
    <property type="protein sequence ID" value="KAB1636611.1"/>
    <property type="molecule type" value="Genomic_DNA"/>
</dbReference>
<keyword evidence="2" id="KW-0175">Coiled coil</keyword>
<accession>A0A6N6NJH5</accession>
<dbReference type="NCBIfam" id="TIGR01554">
    <property type="entry name" value="major_cap_HK97"/>
    <property type="match status" value="1"/>
</dbReference>
<evidence type="ECO:0000313" key="4">
    <source>
        <dbReference type="EMBL" id="KAB1636611.1"/>
    </source>
</evidence>
<feature type="domain" description="Phage capsid-like C-terminal" evidence="3">
    <location>
        <begin position="97"/>
        <end position="374"/>
    </location>
</feature>
<keyword evidence="5" id="KW-1185">Reference proteome</keyword>
<dbReference type="GeneID" id="98658699"/>
<protein>
    <submittedName>
        <fullName evidence="4">Phage major capsid protein</fullName>
    </submittedName>
</protein>
<dbReference type="RefSeq" id="WP_158050334.1">
    <property type="nucleotide sequence ID" value="NZ_WAJR01000033.1"/>
</dbReference>
<evidence type="ECO:0000259" key="3">
    <source>
        <dbReference type="Pfam" id="PF05065"/>
    </source>
</evidence>
<dbReference type="Gene3D" id="3.30.2320.10">
    <property type="entry name" value="hypothetical protein PF0899 domain"/>
    <property type="match status" value="1"/>
</dbReference>
<evidence type="ECO:0000256" key="2">
    <source>
        <dbReference type="SAM" id="Coils"/>
    </source>
</evidence>
<organism evidence="4 5">
    <name type="scientific">Ellagibacter isourolithinifaciens</name>
    <dbReference type="NCBI Taxonomy" id="2137581"/>
    <lineage>
        <taxon>Bacteria</taxon>
        <taxon>Bacillati</taxon>
        <taxon>Actinomycetota</taxon>
        <taxon>Coriobacteriia</taxon>
        <taxon>Eggerthellales</taxon>
        <taxon>Eggerthellaceae</taxon>
        <taxon>Ellagibacter</taxon>
    </lineage>
</organism>
<proteinExistence type="predicted"/>
<comment type="subcellular location">
    <subcellularLocation>
        <location evidence="1">Virion</location>
    </subcellularLocation>
</comment>
<dbReference type="InterPro" id="IPR024455">
    <property type="entry name" value="Phage_capsid"/>
</dbReference>
<dbReference type="AlphaFoldDB" id="A0A6N6NJH5"/>
<evidence type="ECO:0000313" key="5">
    <source>
        <dbReference type="Proteomes" id="UP000468668"/>
    </source>
</evidence>
<dbReference type="OrthoDB" id="9806592at2"/>
<dbReference type="Pfam" id="PF05065">
    <property type="entry name" value="Phage_capsid"/>
    <property type="match status" value="1"/>
</dbReference>
<reference evidence="4 5" key="1">
    <citation type="submission" date="2019-09" db="EMBL/GenBank/DDBJ databases">
        <title>Whole genome shotgun sequencing (WGS) of Ellagibacter isourolithinifaciens DSM 104140(T) and Adlercreutzia muris DSM 29508(T).</title>
        <authorList>
            <person name="Stoll D.A."/>
            <person name="Danylec N."/>
            <person name="Huch M."/>
        </authorList>
    </citation>
    <scope>NUCLEOTIDE SEQUENCE [LARGE SCALE GENOMIC DNA]</scope>
    <source>
        <strain evidence="4 5">DSM 104140</strain>
    </source>
</reference>
<dbReference type="Gene3D" id="3.30.2400.10">
    <property type="entry name" value="Major capsid protein gp5"/>
    <property type="match status" value="1"/>
</dbReference>
<dbReference type="Proteomes" id="UP000468668">
    <property type="component" value="Unassembled WGS sequence"/>
</dbReference>
<sequence length="382" mass="41823">MKFKNLKEAKDALRAKYDEMKSEEDAEKFKSLNAEFEDIKSEIARMEALDAAEKAFAAEKAVEAKSEEKEAEGYEAAVKSFAAAARKGFNEGTPSAGGYTVPEDIETKIRRLRDAKASLRQLVSAETVKAPSGERTYQKRGVGKGFASVKEGGKIPQTDYPEYARVSYAVEKLGGYMIATNELLEDSDASIANEVTMWFAENARVTDNKLVLATLDSKYTRDESPATPASIASLDDIKKAVNVTLGQAFAPTSTIVTNDDGLQFLDTLKDKDGHSLVKATENNPLDMYLAIGFRRIPLHIVPNADLATNATKGVPFYIGDLKEACRLFDKKGLSILASNTAAVGDVNAFENDLTVWRGLMREDCELLDEEAYVLGYYKANLG</sequence>
<comment type="caution">
    <text evidence="4">The sequence shown here is derived from an EMBL/GenBank/DDBJ whole genome shotgun (WGS) entry which is preliminary data.</text>
</comment>
<evidence type="ECO:0000256" key="1">
    <source>
        <dbReference type="ARBA" id="ARBA00004328"/>
    </source>
</evidence>
<dbReference type="SUPFAM" id="SSF56563">
    <property type="entry name" value="Major capsid protein gp5"/>
    <property type="match status" value="1"/>
</dbReference>
<feature type="coiled-coil region" evidence="2">
    <location>
        <begin position="3"/>
        <end position="49"/>
    </location>
</feature>
<gene>
    <name evidence="4" type="ORF">F8C90_09770</name>
</gene>